<dbReference type="GO" id="GO:0046933">
    <property type="term" value="F:proton-transporting ATP synthase activity, rotational mechanism"/>
    <property type="evidence" value="ECO:0007669"/>
    <property type="project" value="UniProtKB-UniRule"/>
</dbReference>
<comment type="subcellular location">
    <subcellularLocation>
        <location evidence="8">Cell membrane</location>
        <topology evidence="8">Peripheral membrane protein</topology>
    </subcellularLocation>
    <subcellularLocation>
        <location evidence="1">Membrane</location>
    </subcellularLocation>
</comment>
<comment type="function">
    <text evidence="8">F(1)F(0) ATP synthase produces ATP from ADP in the presence of a proton or sodium gradient. F-type ATPases consist of two structural domains, F(1) containing the extramembraneous catalytic core and F(0) containing the membrane proton channel, linked together by a central stalk and a peripheral stalk. During catalysis, ATP synthesis in the catalytic domain of F(1) is coupled via a rotary mechanism of the central stalk subunits to proton translocation.</text>
</comment>
<evidence type="ECO:0000256" key="6">
    <source>
        <dbReference type="ARBA" id="ARBA00023196"/>
    </source>
</evidence>
<evidence type="ECO:0000256" key="4">
    <source>
        <dbReference type="ARBA" id="ARBA00023065"/>
    </source>
</evidence>
<evidence type="ECO:0000256" key="7">
    <source>
        <dbReference type="ARBA" id="ARBA00023310"/>
    </source>
</evidence>
<keyword evidence="4 8" id="KW-0406">Ion transport</keyword>
<keyword evidence="8" id="KW-1003">Cell membrane</keyword>
<reference evidence="9 10" key="1">
    <citation type="journal article" date="2003" name="Int. J. Syst. Evol. Microbiol.">
        <title>Virgibacillus carmonensis sp. nov., Virgibacillus necropolis sp. nov. and Virgibacillus picturae sp. nov., three novel species isolated from deteriorated mural paintings, transfer of the species of the genus salibacillus to Virgibacillus, as Virgibacillus marismortui comb. nov. and Virgibacillus salexigens comb. nov., and emended description of the genus Virgibacillus.</title>
        <authorList>
            <person name="Heyrman J."/>
            <person name="Logan N.A."/>
            <person name="Busse H.J."/>
            <person name="Balcaen A."/>
            <person name="Lebbe L."/>
            <person name="Rodriguez-Diaz M."/>
            <person name="Swings J."/>
            <person name="De Vos P."/>
        </authorList>
    </citation>
    <scope>NUCLEOTIDE SEQUENCE [LARGE SCALE GENOMIC DNA]</scope>
    <source>
        <strain evidence="9 10">LMG 19488</strain>
    </source>
</reference>
<dbReference type="Pfam" id="PF00213">
    <property type="entry name" value="OSCP"/>
    <property type="match status" value="1"/>
</dbReference>
<keyword evidence="10" id="KW-1185">Reference proteome</keyword>
<dbReference type="PRINTS" id="PR00125">
    <property type="entry name" value="ATPASEDELTA"/>
</dbReference>
<keyword evidence="3 8" id="KW-0375">Hydrogen ion transport</keyword>
<dbReference type="SUPFAM" id="SSF47928">
    <property type="entry name" value="N-terminal domain of the delta subunit of the F1F0-ATP synthase"/>
    <property type="match status" value="1"/>
</dbReference>
<evidence type="ECO:0000313" key="10">
    <source>
        <dbReference type="Proteomes" id="UP000204391"/>
    </source>
</evidence>
<dbReference type="HAMAP" id="MF_01416">
    <property type="entry name" value="ATP_synth_delta_bact"/>
    <property type="match status" value="1"/>
</dbReference>
<evidence type="ECO:0000256" key="2">
    <source>
        <dbReference type="ARBA" id="ARBA00022448"/>
    </source>
</evidence>
<evidence type="ECO:0000256" key="3">
    <source>
        <dbReference type="ARBA" id="ARBA00022781"/>
    </source>
</evidence>
<proteinExistence type="inferred from homology"/>
<dbReference type="InterPro" id="IPR000711">
    <property type="entry name" value="ATPase_OSCP/dsu"/>
</dbReference>
<dbReference type="InterPro" id="IPR020781">
    <property type="entry name" value="ATPase_OSCP/d_CS"/>
</dbReference>
<keyword evidence="2 8" id="KW-0813">Transport</keyword>
<evidence type="ECO:0000256" key="8">
    <source>
        <dbReference type="HAMAP-Rule" id="MF_01416"/>
    </source>
</evidence>
<dbReference type="NCBIfam" id="TIGR01145">
    <property type="entry name" value="ATP_synt_delta"/>
    <property type="match status" value="1"/>
</dbReference>
<dbReference type="GO" id="GO:0005886">
    <property type="term" value="C:plasma membrane"/>
    <property type="evidence" value="ECO:0007669"/>
    <property type="project" value="UniProtKB-SubCell"/>
</dbReference>
<name>A0A221M8X5_9BACI</name>
<dbReference type="PANTHER" id="PTHR11910">
    <property type="entry name" value="ATP SYNTHASE DELTA CHAIN"/>
    <property type="match status" value="1"/>
</dbReference>
<dbReference type="Gene3D" id="1.10.520.20">
    <property type="entry name" value="N-terminal domain of the delta subunit of the F1F0-ATP synthase"/>
    <property type="match status" value="1"/>
</dbReference>
<organism evidence="9 10">
    <name type="scientific">Virgibacillus necropolis</name>
    <dbReference type="NCBI Taxonomy" id="163877"/>
    <lineage>
        <taxon>Bacteria</taxon>
        <taxon>Bacillati</taxon>
        <taxon>Bacillota</taxon>
        <taxon>Bacilli</taxon>
        <taxon>Bacillales</taxon>
        <taxon>Bacillaceae</taxon>
        <taxon>Virgibacillus</taxon>
    </lineage>
</organism>
<evidence type="ECO:0000256" key="5">
    <source>
        <dbReference type="ARBA" id="ARBA00023136"/>
    </source>
</evidence>
<dbReference type="InterPro" id="IPR026015">
    <property type="entry name" value="ATP_synth_OSCP/delta_N_sf"/>
</dbReference>
<comment type="function">
    <text evidence="8">This protein is part of the stalk that links CF(0) to CF(1). It either transmits conformational changes from CF(0) to CF(1) or is implicated in proton conduction.</text>
</comment>
<protein>
    <recommendedName>
        <fullName evidence="8">ATP synthase subunit delta</fullName>
    </recommendedName>
    <alternativeName>
        <fullName evidence="8">ATP synthase F(1) sector subunit delta</fullName>
    </alternativeName>
    <alternativeName>
        <fullName evidence="8">F-type ATPase subunit delta</fullName>
        <shortName evidence="8">F-ATPase subunit delta</shortName>
    </alternativeName>
</protein>
<dbReference type="KEGG" id="vne:CFK40_03160"/>
<evidence type="ECO:0000313" key="9">
    <source>
        <dbReference type="EMBL" id="ASN04070.1"/>
    </source>
</evidence>
<dbReference type="OrthoDB" id="9802471at2"/>
<keyword evidence="6 8" id="KW-0139">CF(1)</keyword>
<dbReference type="EMBL" id="CP022437">
    <property type="protein sequence ID" value="ASN04070.1"/>
    <property type="molecule type" value="Genomic_DNA"/>
</dbReference>
<sequence length="181" mass="20268">MSEAVVAKRYAEALFQLGTEKSTLDNLKEEASVLQEVFARNKKILTFLTHPRVKSDKKNQIITEVFQGFSGDMVNTMKLLVERNRVELLPSIVDHFIDLSNEAKGISEATVYSVQALSGDEILKLEQTFAKRFQKKAIKLINKVDPSIIGGIKLRIGNTIYDGSISGKLKRIERSIVTANK</sequence>
<dbReference type="Proteomes" id="UP000204391">
    <property type="component" value="Chromosome"/>
</dbReference>
<evidence type="ECO:0000256" key="1">
    <source>
        <dbReference type="ARBA" id="ARBA00004370"/>
    </source>
</evidence>
<dbReference type="PROSITE" id="PS00389">
    <property type="entry name" value="ATPASE_DELTA"/>
    <property type="match status" value="1"/>
</dbReference>
<dbReference type="AlphaFoldDB" id="A0A221M8X5"/>
<dbReference type="RefSeq" id="WP_089530640.1">
    <property type="nucleotide sequence ID" value="NZ_CP022437.1"/>
</dbReference>
<gene>
    <name evidence="8" type="primary">atpH</name>
    <name evidence="9" type="ORF">CFK40_03160</name>
</gene>
<keyword evidence="5 8" id="KW-0472">Membrane</keyword>
<dbReference type="NCBIfam" id="NF004403">
    <property type="entry name" value="PRK05758.2-4"/>
    <property type="match status" value="1"/>
</dbReference>
<comment type="similarity">
    <text evidence="8">Belongs to the ATPase delta chain family.</text>
</comment>
<accession>A0A221M8X5</accession>
<keyword evidence="7 8" id="KW-0066">ATP synthesis</keyword>
<dbReference type="GO" id="GO:0045259">
    <property type="term" value="C:proton-transporting ATP synthase complex"/>
    <property type="evidence" value="ECO:0007669"/>
    <property type="project" value="UniProtKB-KW"/>
</dbReference>